<keyword evidence="1" id="KW-0472">Membrane</keyword>
<accession>A0A919G4S1</accession>
<evidence type="ECO:0000313" key="2">
    <source>
        <dbReference type="EMBL" id="GHH78113.1"/>
    </source>
</evidence>
<feature type="transmembrane region" description="Helical" evidence="1">
    <location>
        <begin position="87"/>
        <end position="108"/>
    </location>
</feature>
<dbReference type="EMBL" id="BNBO01000036">
    <property type="protein sequence ID" value="GHH78113.1"/>
    <property type="molecule type" value="Genomic_DNA"/>
</dbReference>
<keyword evidence="3" id="KW-1185">Reference proteome</keyword>
<comment type="caution">
    <text evidence="2">The sequence shown here is derived from an EMBL/GenBank/DDBJ whole genome shotgun (WGS) entry which is preliminary data.</text>
</comment>
<dbReference type="AlphaFoldDB" id="A0A919G4S1"/>
<organism evidence="2 3">
    <name type="scientific">Kitasatospora indigofera</name>
    <dbReference type="NCBI Taxonomy" id="67307"/>
    <lineage>
        <taxon>Bacteria</taxon>
        <taxon>Bacillati</taxon>
        <taxon>Actinomycetota</taxon>
        <taxon>Actinomycetes</taxon>
        <taxon>Kitasatosporales</taxon>
        <taxon>Streptomycetaceae</taxon>
        <taxon>Kitasatospora</taxon>
    </lineage>
</organism>
<evidence type="ECO:0000313" key="3">
    <source>
        <dbReference type="Proteomes" id="UP000617734"/>
    </source>
</evidence>
<protein>
    <submittedName>
        <fullName evidence="2">Uncharacterized protein</fullName>
    </submittedName>
</protein>
<gene>
    <name evidence="2" type="ORF">GCM10018781_53130</name>
</gene>
<sequence>MRPRLTLRFRRERRPVAGPPEEMNYIEESYVMATERERFAREARAAFDLKVAAASGSTGWENFSLLVLAAASFAAVLTRGLRHPGPWTYLFAGAGVLCLGLLLLRWWLQRRAGRPRPPAEH</sequence>
<reference evidence="2" key="1">
    <citation type="journal article" date="2014" name="Int. J. Syst. Evol. Microbiol.">
        <title>Complete genome sequence of Corynebacterium casei LMG S-19264T (=DSM 44701T), isolated from a smear-ripened cheese.</title>
        <authorList>
            <consortium name="US DOE Joint Genome Institute (JGI-PGF)"/>
            <person name="Walter F."/>
            <person name="Albersmeier A."/>
            <person name="Kalinowski J."/>
            <person name="Ruckert C."/>
        </authorList>
    </citation>
    <scope>NUCLEOTIDE SEQUENCE</scope>
    <source>
        <strain evidence="2">JCM 4646</strain>
    </source>
</reference>
<proteinExistence type="predicted"/>
<dbReference type="Proteomes" id="UP000617734">
    <property type="component" value="Unassembled WGS sequence"/>
</dbReference>
<evidence type="ECO:0000256" key="1">
    <source>
        <dbReference type="SAM" id="Phobius"/>
    </source>
</evidence>
<keyword evidence="1" id="KW-1133">Transmembrane helix</keyword>
<reference evidence="2" key="2">
    <citation type="submission" date="2020-09" db="EMBL/GenBank/DDBJ databases">
        <authorList>
            <person name="Sun Q."/>
            <person name="Ohkuma M."/>
        </authorList>
    </citation>
    <scope>NUCLEOTIDE SEQUENCE</scope>
    <source>
        <strain evidence="2">JCM 4646</strain>
    </source>
</reference>
<name>A0A919G4S1_9ACTN</name>
<feature type="transmembrane region" description="Helical" evidence="1">
    <location>
        <begin position="63"/>
        <end position="81"/>
    </location>
</feature>
<keyword evidence="1" id="KW-0812">Transmembrane</keyword>